<dbReference type="CDD" id="cd00364">
    <property type="entry name" value="Ribosomal_uS17"/>
    <property type="match status" value="1"/>
</dbReference>
<dbReference type="GO" id="GO:0022627">
    <property type="term" value="C:cytosolic small ribosomal subunit"/>
    <property type="evidence" value="ECO:0007669"/>
    <property type="project" value="UniProtKB-UniRule"/>
</dbReference>
<keyword evidence="2 6" id="KW-0699">rRNA-binding</keyword>
<evidence type="ECO:0000256" key="1">
    <source>
        <dbReference type="ARBA" id="ARBA00010254"/>
    </source>
</evidence>
<comment type="function">
    <text evidence="6">One of the primary rRNA binding proteins, it binds specifically to the 5'-end of 16S ribosomal RNA.</text>
</comment>
<proteinExistence type="inferred from homology"/>
<comment type="subunit">
    <text evidence="6">Part of the 30S ribosomal subunit.</text>
</comment>
<dbReference type="GO" id="GO:0003735">
    <property type="term" value="F:structural constituent of ribosome"/>
    <property type="evidence" value="ECO:0007669"/>
    <property type="project" value="UniProtKB-UniRule"/>
</dbReference>
<evidence type="ECO:0000256" key="3">
    <source>
        <dbReference type="ARBA" id="ARBA00022884"/>
    </source>
</evidence>
<protein>
    <recommendedName>
        <fullName evidence="6">Small ribosomal subunit protein uS17</fullName>
    </recommendedName>
</protein>
<comment type="caution">
    <text evidence="7">The sequence shown here is derived from an EMBL/GenBank/DDBJ whole genome shotgun (WGS) entry which is preliminary data.</text>
</comment>
<keyword evidence="4 6" id="KW-0689">Ribosomal protein</keyword>
<dbReference type="Gene3D" id="2.40.50.140">
    <property type="entry name" value="Nucleic acid-binding proteins"/>
    <property type="match status" value="1"/>
</dbReference>
<evidence type="ECO:0000256" key="5">
    <source>
        <dbReference type="ARBA" id="ARBA00023274"/>
    </source>
</evidence>
<dbReference type="NCBIfam" id="NF004123">
    <property type="entry name" value="PRK05610.1"/>
    <property type="match status" value="1"/>
</dbReference>
<dbReference type="InterPro" id="IPR019984">
    <property type="entry name" value="Ribosomal_uS17_bact/chlr"/>
</dbReference>
<dbReference type="HAMAP" id="MF_01345_B">
    <property type="entry name" value="Ribosomal_uS17_B"/>
    <property type="match status" value="1"/>
</dbReference>
<sequence length="104" mass="12034">MPKKVLVGRVTGDKQDKTRRVEIARRIRHPLYGKYYSRRMVCHVHDENNESGLGDRVEIIESRPRSKTKRWELVRIVEKSTEVDVAALKAAREAAAHLQDNQEG</sequence>
<gene>
    <name evidence="6 7" type="primary">rpsQ</name>
    <name evidence="7" type="ORF">C5Y98_18705</name>
</gene>
<dbReference type="NCBIfam" id="TIGR03635">
    <property type="entry name" value="uS17_bact"/>
    <property type="match status" value="1"/>
</dbReference>
<dbReference type="SUPFAM" id="SSF50249">
    <property type="entry name" value="Nucleic acid-binding proteins"/>
    <property type="match status" value="1"/>
</dbReference>
<dbReference type="Proteomes" id="UP000239388">
    <property type="component" value="Unassembled WGS sequence"/>
</dbReference>
<dbReference type="AlphaFoldDB" id="A0A2S8FH55"/>
<evidence type="ECO:0000256" key="6">
    <source>
        <dbReference type="HAMAP-Rule" id="MF_01345"/>
    </source>
</evidence>
<dbReference type="GO" id="GO:0006412">
    <property type="term" value="P:translation"/>
    <property type="evidence" value="ECO:0007669"/>
    <property type="project" value="UniProtKB-UniRule"/>
</dbReference>
<dbReference type="InterPro" id="IPR012340">
    <property type="entry name" value="NA-bd_OB-fold"/>
</dbReference>
<organism evidence="7 8">
    <name type="scientific">Blastopirellula marina</name>
    <dbReference type="NCBI Taxonomy" id="124"/>
    <lineage>
        <taxon>Bacteria</taxon>
        <taxon>Pseudomonadati</taxon>
        <taxon>Planctomycetota</taxon>
        <taxon>Planctomycetia</taxon>
        <taxon>Pirellulales</taxon>
        <taxon>Pirellulaceae</taxon>
        <taxon>Blastopirellula</taxon>
    </lineage>
</organism>
<reference evidence="7 8" key="1">
    <citation type="submission" date="2018-02" db="EMBL/GenBank/DDBJ databases">
        <title>Comparative genomes isolates from brazilian mangrove.</title>
        <authorList>
            <person name="Araujo J.E."/>
            <person name="Taketani R.G."/>
            <person name="Silva M.C.P."/>
            <person name="Loureco M.V."/>
            <person name="Andreote F.D."/>
        </authorList>
    </citation>
    <scope>NUCLEOTIDE SEQUENCE [LARGE SCALE GENOMIC DNA]</scope>
    <source>
        <strain evidence="7 8">NAP PRIS-MGV</strain>
    </source>
</reference>
<dbReference type="RefSeq" id="WP_105356409.1">
    <property type="nucleotide sequence ID" value="NZ_PUIB01000019.1"/>
</dbReference>
<keyword evidence="3 6" id="KW-0694">RNA-binding</keyword>
<dbReference type="EMBL" id="PUIB01000019">
    <property type="protein sequence ID" value="PQO31462.1"/>
    <property type="molecule type" value="Genomic_DNA"/>
</dbReference>
<accession>A0A2S8FH55</accession>
<evidence type="ECO:0000256" key="2">
    <source>
        <dbReference type="ARBA" id="ARBA00022730"/>
    </source>
</evidence>
<dbReference type="InterPro" id="IPR000266">
    <property type="entry name" value="Ribosomal_uS17"/>
</dbReference>
<evidence type="ECO:0000313" key="8">
    <source>
        <dbReference type="Proteomes" id="UP000239388"/>
    </source>
</evidence>
<evidence type="ECO:0000256" key="4">
    <source>
        <dbReference type="ARBA" id="ARBA00022980"/>
    </source>
</evidence>
<name>A0A2S8FH55_9BACT</name>
<dbReference type="Pfam" id="PF00366">
    <property type="entry name" value="Ribosomal_S17"/>
    <property type="match status" value="1"/>
</dbReference>
<dbReference type="PANTHER" id="PTHR10744">
    <property type="entry name" value="40S RIBOSOMAL PROTEIN S11 FAMILY MEMBER"/>
    <property type="match status" value="1"/>
</dbReference>
<comment type="similarity">
    <text evidence="1 6">Belongs to the universal ribosomal protein uS17 family.</text>
</comment>
<dbReference type="OrthoDB" id="9811714at2"/>
<dbReference type="GO" id="GO:0019843">
    <property type="term" value="F:rRNA binding"/>
    <property type="evidence" value="ECO:0007669"/>
    <property type="project" value="UniProtKB-UniRule"/>
</dbReference>
<dbReference type="PRINTS" id="PR00973">
    <property type="entry name" value="RIBOSOMALS17"/>
</dbReference>
<dbReference type="PANTHER" id="PTHR10744:SF1">
    <property type="entry name" value="SMALL RIBOSOMAL SUBUNIT PROTEIN US17M"/>
    <property type="match status" value="1"/>
</dbReference>
<keyword evidence="5 6" id="KW-0687">Ribonucleoprotein</keyword>
<evidence type="ECO:0000313" key="7">
    <source>
        <dbReference type="EMBL" id="PQO31462.1"/>
    </source>
</evidence>